<dbReference type="EMBL" id="AIMB01000001">
    <property type="protein sequence ID" value="EJF91787.1"/>
    <property type="molecule type" value="Genomic_DNA"/>
</dbReference>
<dbReference type="GO" id="GO:0006446">
    <property type="term" value="P:regulation of translational initiation"/>
    <property type="evidence" value="ECO:0007669"/>
    <property type="project" value="TreeGrafter"/>
</dbReference>
<evidence type="ECO:0000256" key="1">
    <source>
        <dbReference type="ARBA" id="ARBA00007665"/>
    </source>
</evidence>
<dbReference type="InterPro" id="IPR036956">
    <property type="entry name" value="Impact_N_sf"/>
</dbReference>
<dbReference type="GO" id="GO:0005737">
    <property type="term" value="C:cytoplasm"/>
    <property type="evidence" value="ECO:0007669"/>
    <property type="project" value="TreeGrafter"/>
</dbReference>
<dbReference type="AlphaFoldDB" id="J1K2R5"/>
<dbReference type="STRING" id="1094558.ME5_00166"/>
<dbReference type="HOGENOM" id="CLU_083552_3_1_5"/>
<sequence length="195" mass="21982">MPFTLAAPLEALEEIKKSRFLTRAFPLHSFEHADNIIKDIRQEDATHHCFAWKYGLNYRFSDDGEPTGTAGKPILNAIEGRDWDRILVIITRWYGGIQLGTGGLARAYGGGAARLLQNAEREEIIDWGTVTFHCPFHLITSVENETATFQAKLIDQQFDAEGCLFSVQVPNSMIKPFASWLKERSAGRIELQNDL</sequence>
<dbReference type="RefSeq" id="WP_008037512.1">
    <property type="nucleotide sequence ID" value="NZ_JH725147.1"/>
</dbReference>
<dbReference type="InterPro" id="IPR001498">
    <property type="entry name" value="Impact_N"/>
</dbReference>
<dbReference type="GO" id="GO:0017111">
    <property type="term" value="F:ribonucleoside triphosphate phosphatase activity"/>
    <property type="evidence" value="ECO:0007669"/>
    <property type="project" value="UniProtKB-ARBA"/>
</dbReference>
<dbReference type="SUPFAM" id="SSF54980">
    <property type="entry name" value="EF-G C-terminal domain-like"/>
    <property type="match status" value="1"/>
</dbReference>
<gene>
    <name evidence="4" type="ORF">ME5_00166</name>
</gene>
<dbReference type="InterPro" id="IPR015269">
    <property type="entry name" value="UPF0029_Impact_C"/>
</dbReference>
<dbReference type="Proteomes" id="UP000008952">
    <property type="component" value="Unassembled WGS sequence"/>
</dbReference>
<evidence type="ECO:0000313" key="4">
    <source>
        <dbReference type="EMBL" id="EJF91787.1"/>
    </source>
</evidence>
<dbReference type="OrthoDB" id="9813771at2"/>
<evidence type="ECO:0008006" key="6">
    <source>
        <dbReference type="Google" id="ProtNLM"/>
    </source>
</evidence>
<dbReference type="PANTHER" id="PTHR16301:SF20">
    <property type="entry name" value="IMPACT FAMILY MEMBER YIGZ"/>
    <property type="match status" value="1"/>
</dbReference>
<dbReference type="Gene3D" id="3.30.70.240">
    <property type="match status" value="1"/>
</dbReference>
<dbReference type="Gene3D" id="3.30.230.30">
    <property type="entry name" value="Impact, N-terminal domain"/>
    <property type="match status" value="1"/>
</dbReference>
<dbReference type="SUPFAM" id="SSF54211">
    <property type="entry name" value="Ribosomal protein S5 domain 2-like"/>
    <property type="match status" value="1"/>
</dbReference>
<reference evidence="4 5" key="1">
    <citation type="submission" date="2012-03" db="EMBL/GenBank/DDBJ databases">
        <title>The Genome Sequence of Bartonella tamiae Th239.</title>
        <authorList>
            <consortium name="The Broad Institute Genome Sequencing Platform"/>
            <consortium name="The Broad Institute Genome Sequencing Center for Infectious Disease"/>
            <person name="Feldgarden M."/>
            <person name="Kirby J."/>
            <person name="Kosoy M."/>
            <person name="Birtles R."/>
            <person name="Probert W.S."/>
            <person name="Chiaraviglio L."/>
            <person name="Young S.K."/>
            <person name="Zeng Q."/>
            <person name="Gargeya S."/>
            <person name="Fitzgerald M."/>
            <person name="Haas B."/>
            <person name="Abouelleil A."/>
            <person name="Alvarado L."/>
            <person name="Arachchi H.M."/>
            <person name="Berlin A."/>
            <person name="Chapman S.B."/>
            <person name="Gearin G."/>
            <person name="Goldberg J."/>
            <person name="Griggs A."/>
            <person name="Gujja S."/>
            <person name="Hansen M."/>
            <person name="Heiman D."/>
            <person name="Howarth C."/>
            <person name="Larimer J."/>
            <person name="Lui A."/>
            <person name="MacDonald P.J.P."/>
            <person name="McCowen C."/>
            <person name="Montmayeur A."/>
            <person name="Murphy C."/>
            <person name="Neiman D."/>
            <person name="Pearson M."/>
            <person name="Priest M."/>
            <person name="Roberts A."/>
            <person name="Saif S."/>
            <person name="Shea T."/>
            <person name="Sisk P."/>
            <person name="Stolte C."/>
            <person name="Sykes S."/>
            <person name="Wortman J."/>
            <person name="Nusbaum C."/>
            <person name="Birren B."/>
        </authorList>
    </citation>
    <scope>NUCLEOTIDE SEQUENCE [LARGE SCALE GENOMIC DNA]</scope>
    <source>
        <strain evidence="4 5">Th239</strain>
    </source>
</reference>
<dbReference type="PATRIC" id="fig|1094558.3.peg.181"/>
<name>J1K2R5_9HYPH</name>
<dbReference type="InterPro" id="IPR020568">
    <property type="entry name" value="Ribosomal_Su5_D2-typ_SF"/>
</dbReference>
<feature type="domain" description="UPF0029" evidence="3">
    <location>
        <begin position="133"/>
        <end position="188"/>
    </location>
</feature>
<evidence type="ECO:0000259" key="2">
    <source>
        <dbReference type="Pfam" id="PF01205"/>
    </source>
</evidence>
<evidence type="ECO:0000313" key="5">
    <source>
        <dbReference type="Proteomes" id="UP000008952"/>
    </source>
</evidence>
<dbReference type="GO" id="GO:0032561">
    <property type="term" value="F:guanyl ribonucleotide binding"/>
    <property type="evidence" value="ECO:0007669"/>
    <property type="project" value="UniProtKB-ARBA"/>
</dbReference>
<dbReference type="PANTHER" id="PTHR16301">
    <property type="entry name" value="IMPACT-RELATED"/>
    <property type="match status" value="1"/>
</dbReference>
<dbReference type="InterPro" id="IPR023582">
    <property type="entry name" value="Impact"/>
</dbReference>
<dbReference type="InterPro" id="IPR035647">
    <property type="entry name" value="EFG_III/V"/>
</dbReference>
<proteinExistence type="inferred from homology"/>
<keyword evidence="5" id="KW-1185">Reference proteome</keyword>
<accession>J1K2R5</accession>
<evidence type="ECO:0000259" key="3">
    <source>
        <dbReference type="Pfam" id="PF09186"/>
    </source>
</evidence>
<dbReference type="Pfam" id="PF09186">
    <property type="entry name" value="DUF1949"/>
    <property type="match status" value="1"/>
</dbReference>
<comment type="caution">
    <text evidence="4">The sequence shown here is derived from an EMBL/GenBank/DDBJ whole genome shotgun (WGS) entry which is preliminary data.</text>
</comment>
<comment type="similarity">
    <text evidence="1">Belongs to the IMPACT family.</text>
</comment>
<dbReference type="eggNOG" id="COG1739">
    <property type="taxonomic scope" value="Bacteria"/>
</dbReference>
<dbReference type="Pfam" id="PF01205">
    <property type="entry name" value="Impact_N"/>
    <property type="match status" value="1"/>
</dbReference>
<feature type="domain" description="Impact N-terminal" evidence="2">
    <location>
        <begin position="16"/>
        <end position="114"/>
    </location>
</feature>
<organism evidence="4 5">
    <name type="scientific">Bartonella tamiae Th239</name>
    <dbReference type="NCBI Taxonomy" id="1094558"/>
    <lineage>
        <taxon>Bacteria</taxon>
        <taxon>Pseudomonadati</taxon>
        <taxon>Pseudomonadota</taxon>
        <taxon>Alphaproteobacteria</taxon>
        <taxon>Hyphomicrobiales</taxon>
        <taxon>Bartonellaceae</taxon>
        <taxon>Bartonella</taxon>
    </lineage>
</organism>
<protein>
    <recommendedName>
        <fullName evidence="6">Impact N-terminal domain-containing protein</fullName>
    </recommendedName>
</protein>